<proteinExistence type="predicted"/>
<dbReference type="AlphaFoldDB" id="A0A9Q8VEB2"/>
<accession>A0A9Q8VEB2</accession>
<organism evidence="2 3">
    <name type="scientific">Purpureocillium takamizusanense</name>
    <dbReference type="NCBI Taxonomy" id="2060973"/>
    <lineage>
        <taxon>Eukaryota</taxon>
        <taxon>Fungi</taxon>
        <taxon>Dikarya</taxon>
        <taxon>Ascomycota</taxon>
        <taxon>Pezizomycotina</taxon>
        <taxon>Sordariomycetes</taxon>
        <taxon>Hypocreomycetidae</taxon>
        <taxon>Hypocreales</taxon>
        <taxon>Ophiocordycipitaceae</taxon>
        <taxon>Purpureocillium</taxon>
    </lineage>
</organism>
<sequence length="537" mass="59357">MPTRVIDVRSPDGPSALRLVSGQGMCEPYMALSYCWGVTADDILTLTPKTFACMTQCIAESDLAQAHQDTVSLARALGIRYIWIDALCIIQGDEQDWTRESRKMAQVYGNATLTVVAGRSADARNGYIDNFVDSSQAGAPSPCRLPVGGTPASDADSSNGGVVMVSLPRSTDLGPVVTRAWCCQERTCCRRAVMFGTEQLFFECETLRIYENGLIADRPAARFAFDQPPPPLTLSSSAHPDELRDRREATLRKWYDFLYVYTACRLSDPHDIFAAIAAIAQRAARALDSRYLAGIWECDMLRGLLWKPCYHLEVSRNARLVTTRPKPTRLAGAARDSRVVRAPSWSWAAVEGPVSHESATPPNMARFRDPAYARARPACAGSARWTREDDDDDDERCGPDKLRVPALELRLIGRLAAVRVSQHGECALSVDDYIAQTYPRGRRRALRINVEGLPLLGLGAALGLADDPCGRVVGIGLFDVREEREGVDIVYCLPLVRDKGLLLAKSGNGRSFSRLGWFWVEKEAWFSSHEETEVHLC</sequence>
<dbReference type="Pfam" id="PF06985">
    <property type="entry name" value="HET"/>
    <property type="match status" value="1"/>
</dbReference>
<gene>
    <name evidence="2" type="ORF">JDV02_007684</name>
</gene>
<name>A0A9Q8VEB2_9HYPO</name>
<dbReference type="PANTHER" id="PTHR33112:SF10">
    <property type="entry name" value="TOL"/>
    <property type="match status" value="1"/>
</dbReference>
<dbReference type="OrthoDB" id="4923489at2759"/>
<evidence type="ECO:0000313" key="3">
    <source>
        <dbReference type="Proteomes" id="UP000829364"/>
    </source>
</evidence>
<keyword evidence="3" id="KW-1185">Reference proteome</keyword>
<feature type="domain" description="Heterokaryon incompatibility" evidence="1">
    <location>
        <begin position="29"/>
        <end position="185"/>
    </location>
</feature>
<dbReference type="RefSeq" id="XP_047845205.1">
    <property type="nucleotide sequence ID" value="XM_047989206.1"/>
</dbReference>
<dbReference type="EMBL" id="CP086360">
    <property type="protein sequence ID" value="UNI21724.1"/>
    <property type="molecule type" value="Genomic_DNA"/>
</dbReference>
<evidence type="ECO:0000259" key="1">
    <source>
        <dbReference type="Pfam" id="PF06985"/>
    </source>
</evidence>
<dbReference type="KEGG" id="ptkz:JDV02_007684"/>
<dbReference type="InterPro" id="IPR010730">
    <property type="entry name" value="HET"/>
</dbReference>
<dbReference type="GeneID" id="72069632"/>
<protein>
    <recommendedName>
        <fullName evidence="1">Heterokaryon incompatibility domain-containing protein</fullName>
    </recommendedName>
</protein>
<dbReference type="Proteomes" id="UP000829364">
    <property type="component" value="Chromosome 7"/>
</dbReference>
<dbReference type="PANTHER" id="PTHR33112">
    <property type="entry name" value="DOMAIN PROTEIN, PUTATIVE-RELATED"/>
    <property type="match status" value="1"/>
</dbReference>
<reference evidence="2" key="1">
    <citation type="submission" date="2021-11" db="EMBL/GenBank/DDBJ databases">
        <title>Purpureocillium_takamizusanense_genome.</title>
        <authorList>
            <person name="Nguyen N.-H."/>
        </authorList>
    </citation>
    <scope>NUCLEOTIDE SEQUENCE</scope>
    <source>
        <strain evidence="2">PT3</strain>
    </source>
</reference>
<evidence type="ECO:0000313" key="2">
    <source>
        <dbReference type="EMBL" id="UNI21724.1"/>
    </source>
</evidence>